<reference evidence="9 10" key="1">
    <citation type="submission" date="2024-02" db="EMBL/GenBank/DDBJ databases">
        <authorList>
            <person name="Chen Y."/>
            <person name="Shah S."/>
            <person name="Dougan E. K."/>
            <person name="Thang M."/>
            <person name="Chan C."/>
        </authorList>
    </citation>
    <scope>NUCLEOTIDE SEQUENCE [LARGE SCALE GENOMIC DNA]</scope>
</reference>
<comment type="similarity">
    <text evidence="5">Belongs to the acetokinase family.</text>
</comment>
<name>A0ABP0RZS4_9DINO</name>
<evidence type="ECO:0000259" key="8">
    <source>
        <dbReference type="Pfam" id="PF13460"/>
    </source>
</evidence>
<dbReference type="InterPro" id="IPR016040">
    <property type="entry name" value="NAD(P)-bd_dom"/>
</dbReference>
<evidence type="ECO:0000313" key="10">
    <source>
        <dbReference type="Proteomes" id="UP001642464"/>
    </source>
</evidence>
<comment type="cofactor">
    <cofactor evidence="5">
        <name>Mg(2+)</name>
        <dbReference type="ChEBI" id="CHEBI:18420"/>
    </cofactor>
</comment>
<dbReference type="NCBIfam" id="TIGR00016">
    <property type="entry name" value="ackA"/>
    <property type="match status" value="1"/>
</dbReference>
<dbReference type="PRINTS" id="PR00471">
    <property type="entry name" value="ACETATEKNASE"/>
</dbReference>
<comment type="catalytic activity">
    <reaction evidence="5">
        <text>acetate + ATP = acetyl phosphate + ADP</text>
        <dbReference type="Rhea" id="RHEA:11352"/>
        <dbReference type="ChEBI" id="CHEBI:22191"/>
        <dbReference type="ChEBI" id="CHEBI:30089"/>
        <dbReference type="ChEBI" id="CHEBI:30616"/>
        <dbReference type="ChEBI" id="CHEBI:456216"/>
        <dbReference type="EC" id="2.7.2.1"/>
    </reaction>
</comment>
<dbReference type="Pfam" id="PF00871">
    <property type="entry name" value="Acetate_kinase"/>
    <property type="match status" value="1"/>
</dbReference>
<proteinExistence type="inferred from homology"/>
<feature type="site" description="Transition state stabilizer" evidence="5">
    <location>
        <position position="710"/>
    </location>
</feature>
<dbReference type="Pfam" id="PF00035">
    <property type="entry name" value="dsrm"/>
    <property type="match status" value="1"/>
</dbReference>
<dbReference type="Pfam" id="PF13460">
    <property type="entry name" value="NAD_binding_10"/>
    <property type="match status" value="1"/>
</dbReference>
<dbReference type="GO" id="GO:0016301">
    <property type="term" value="F:kinase activity"/>
    <property type="evidence" value="ECO:0007669"/>
    <property type="project" value="UniProtKB-KW"/>
</dbReference>
<dbReference type="InterPro" id="IPR004372">
    <property type="entry name" value="Ac/propionate_kinase"/>
</dbReference>
<evidence type="ECO:0000259" key="7">
    <source>
        <dbReference type="Pfam" id="PF00035"/>
    </source>
</evidence>
<dbReference type="PANTHER" id="PTHR21060:SF15">
    <property type="entry name" value="ACETATE KINASE-RELATED"/>
    <property type="match status" value="1"/>
</dbReference>
<feature type="region of interest" description="Disordered" evidence="6">
    <location>
        <begin position="1"/>
        <end position="49"/>
    </location>
</feature>
<dbReference type="Gene3D" id="3.40.50.720">
    <property type="entry name" value="NAD(P)-binding Rossmann-like Domain"/>
    <property type="match status" value="1"/>
</dbReference>
<feature type="binding site" evidence="5">
    <location>
        <begin position="750"/>
        <end position="752"/>
    </location>
    <ligand>
        <name>ATP</name>
        <dbReference type="ChEBI" id="CHEBI:30616"/>
    </ligand>
</feature>
<dbReference type="InterPro" id="IPR036291">
    <property type="entry name" value="NAD(P)-bd_dom_sf"/>
</dbReference>
<evidence type="ECO:0000256" key="4">
    <source>
        <dbReference type="ARBA" id="ARBA00022840"/>
    </source>
</evidence>
<protein>
    <recommendedName>
        <fullName evidence="5">Probable acetate kinase</fullName>
        <ecNumber evidence="5">2.7.2.1</ecNumber>
    </recommendedName>
    <alternativeName>
        <fullName evidence="5">Acetokinase</fullName>
    </alternativeName>
</protein>
<sequence length="832" mass="90194">MAFRPQMASLPPPASKDPKKKKERPRLTPAELAAKKAKQAEERDISPEYAQVDGAEIAYLARPDVKFSPQEGENPAVTPKTPLGTEGSGFMREIRGKLNALATGLERLVMKIAKRYLQKGETIYETKTYAGGGHQATVQLKALPGEWGNRVWAGHVSSTKQKAEQSAAEIALKQISEDSEMVAEAAKPKGVGKGKGKGKGKGFGLLWGWDWNMMWGGGSGPNLPREKVSETPMTGEVVEWKENFGWVKPAGEVDHPSAKQREGKLYVSKKDVTSGNMAVGCKVSFMVYKDPQGLGAEEVQVGRLVTQRLCSMGRFQVHGVVRDRQKASTWAQDLENLSLFEADTRDAAALLEPLSSAAAVVCTTGVPAFGISGQWEKGNHPETVDHFGVKNVAHVWSSAEKVPKRRFVLMSSIGVTRRDGFPYNILNGGGVLDAKARGEEAVAQMASAEGFGVTVVRPGQLFGGPYENNRYLGTLFQLDKDINTRGVSVQPGDTAVGDTLRSSLAGVLVRCLFSSQPQLEFSAGSEGSLLPGSSNGHRAALEVKLRILSRLEFNSLAAVGHRVVHGETFTRATLVNEEVLERIERAGRLAPMHNPWNLLGIQVAQETLKCPQMAVFDTAFHQTMPPEAYMYALPHELCEKHGLRKYGFHGTSYLYIVSKAAKALQKPVKEVNLIVCHLGSGASMCAIQAGQCIDTTMGFTPLEGLVMGTRCGDLDPAVPLHLIELGYSTEEVSELLNKHSGLKGLCGFSDNRDVEARFRTGEHRAQLAKRIQGLERLGIQLDEEANQAAEGRCTGGTALHKPASKTEIWVIPTDEELSIAQQTADLLAGNVE</sequence>
<dbReference type="EC" id="2.7.2.1" evidence="5"/>
<dbReference type="PANTHER" id="PTHR21060">
    <property type="entry name" value="ACETATE KINASE"/>
    <property type="match status" value="1"/>
</dbReference>
<evidence type="ECO:0000256" key="6">
    <source>
        <dbReference type="SAM" id="MobiDB-lite"/>
    </source>
</evidence>
<comment type="pathway">
    <text evidence="5">Metabolic intermediate biosynthesis; acetyl-CoA biosynthesis; acetyl-CoA from acetate: step 1/2.</text>
</comment>
<dbReference type="EMBL" id="CAXAMM010042573">
    <property type="protein sequence ID" value="CAK9105585.1"/>
    <property type="molecule type" value="Genomic_DNA"/>
</dbReference>
<evidence type="ECO:0000256" key="1">
    <source>
        <dbReference type="ARBA" id="ARBA00022679"/>
    </source>
</evidence>
<evidence type="ECO:0000313" key="9">
    <source>
        <dbReference type="EMBL" id="CAK9105585.1"/>
    </source>
</evidence>
<comment type="caution">
    <text evidence="9">The sequence shown here is derived from an EMBL/GenBank/DDBJ whole genome shotgun (WGS) entry which is preliminary data.</text>
</comment>
<feature type="site" description="Transition state stabilizer" evidence="5">
    <location>
        <position position="649"/>
    </location>
</feature>
<keyword evidence="1 5" id="KW-0808">Transferase</keyword>
<dbReference type="SUPFAM" id="SSF53067">
    <property type="entry name" value="Actin-like ATPase domain"/>
    <property type="match status" value="2"/>
</dbReference>
<feature type="domain" description="DRBM" evidence="7">
    <location>
        <begin position="116"/>
        <end position="174"/>
    </location>
</feature>
<dbReference type="PROSITE" id="PS01076">
    <property type="entry name" value="ACETATE_KINASE_2"/>
    <property type="match status" value="1"/>
</dbReference>
<evidence type="ECO:0000256" key="3">
    <source>
        <dbReference type="ARBA" id="ARBA00022777"/>
    </source>
</evidence>
<accession>A0ABP0RZS4</accession>
<feature type="domain" description="NAD(P)-binding" evidence="8">
    <location>
        <begin position="300"/>
        <end position="470"/>
    </location>
</feature>
<gene>
    <name evidence="9" type="ORF">SCF082_LOCUS49210</name>
</gene>
<keyword evidence="2 5" id="KW-0547">Nucleotide-binding</keyword>
<organism evidence="9 10">
    <name type="scientific">Durusdinium trenchii</name>
    <dbReference type="NCBI Taxonomy" id="1381693"/>
    <lineage>
        <taxon>Eukaryota</taxon>
        <taxon>Sar</taxon>
        <taxon>Alveolata</taxon>
        <taxon>Dinophyceae</taxon>
        <taxon>Suessiales</taxon>
        <taxon>Symbiodiniaceae</taxon>
        <taxon>Durusdinium</taxon>
    </lineage>
</organism>
<feature type="binding site" evidence="5">
    <location>
        <begin position="677"/>
        <end position="681"/>
    </location>
    <ligand>
        <name>ATP</name>
        <dbReference type="ChEBI" id="CHEBI:30616"/>
    </ligand>
</feature>
<evidence type="ECO:0000256" key="2">
    <source>
        <dbReference type="ARBA" id="ARBA00022741"/>
    </source>
</evidence>
<feature type="region of interest" description="Disordered" evidence="6">
    <location>
        <begin position="67"/>
        <end position="89"/>
    </location>
</feature>
<evidence type="ECO:0000256" key="5">
    <source>
        <dbReference type="HAMAP-Rule" id="MF_03131"/>
    </source>
</evidence>
<keyword evidence="10" id="KW-1185">Reference proteome</keyword>
<dbReference type="InterPro" id="IPR023865">
    <property type="entry name" value="Aliphatic_acid_kinase_CS"/>
</dbReference>
<dbReference type="SUPFAM" id="SSF51735">
    <property type="entry name" value="NAD(P)-binding Rossmann-fold domains"/>
    <property type="match status" value="1"/>
</dbReference>
<keyword evidence="4 5" id="KW-0067">ATP-binding</keyword>
<dbReference type="Gene3D" id="3.30.420.40">
    <property type="match status" value="3"/>
</dbReference>
<feature type="active site" description="Proton donor/acceptor" evidence="5">
    <location>
        <position position="617"/>
    </location>
</feature>
<dbReference type="InterPro" id="IPR000890">
    <property type="entry name" value="Aliphatic_acid_kin_short-chain"/>
</dbReference>
<dbReference type="HAMAP" id="MF_00020">
    <property type="entry name" value="Acetate_kinase"/>
    <property type="match status" value="1"/>
</dbReference>
<keyword evidence="5" id="KW-0479">Metal-binding</keyword>
<keyword evidence="5" id="KW-0460">Magnesium</keyword>
<comment type="caution">
    <text evidence="5">Lacks conserved residue(s) required for the propagation of feature annotation.</text>
</comment>
<feature type="binding site" evidence="5">
    <location>
        <position position="562"/>
    </location>
    <ligand>
        <name>substrate</name>
    </ligand>
</feature>
<dbReference type="Proteomes" id="UP001642464">
    <property type="component" value="Unassembled WGS sequence"/>
</dbReference>
<keyword evidence="3 5" id="KW-0418">Kinase</keyword>
<dbReference type="InterPro" id="IPR043129">
    <property type="entry name" value="ATPase_NBD"/>
</dbReference>
<dbReference type="InterPro" id="IPR014720">
    <property type="entry name" value="dsRBD_dom"/>
</dbReference>